<evidence type="ECO:0000313" key="2">
    <source>
        <dbReference type="EMBL" id="MDB1565409.1"/>
    </source>
</evidence>
<accession>A0A0K1MV23</accession>
<dbReference type="GeneID" id="57090495"/>
<evidence type="ECO:0000313" key="8">
    <source>
        <dbReference type="EMBL" id="RNE31435.1"/>
    </source>
</evidence>
<reference evidence="6 10" key="1">
    <citation type="journal article" date="2015" name="J. Am. Soc. Brew. Chem.">
        <title>Dissolved carbon dioxide selects for lactic acid bacteria able to grow in and spoil packaged beer.</title>
        <authorList>
            <person name="Bergsveinson J."/>
            <person name="Redekop A."/>
            <person name="Zoerb S."/>
            <person name="Ziola B."/>
        </authorList>
    </citation>
    <scope>NUCLEOTIDE SEQUENCE [LARGE SCALE GENOMIC DNA]</scope>
    <source>
        <strain evidence="6 10">CCC B1205</strain>
    </source>
</reference>
<dbReference type="KEGG" id="lce:LC2W_1971"/>
<gene>
    <name evidence="6" type="ORF">ACX51_08825</name>
    <name evidence="5" type="ORF">C0Q90_06350</name>
    <name evidence="8" type="ORF">FAM6012_01320</name>
    <name evidence="7" type="ORF">HCJ88_07980</name>
    <name evidence="2" type="ORF">PGA78_11710</name>
    <name evidence="3" type="ORF">QUF16_05780</name>
    <name evidence="4" type="ORF">RF672_05245</name>
</gene>
<evidence type="ECO:0000313" key="14">
    <source>
        <dbReference type="Proteomes" id="UP001268544"/>
    </source>
</evidence>
<dbReference type="EMBL" id="CP050500">
    <property type="protein sequence ID" value="QOP55733.1"/>
    <property type="molecule type" value="Genomic_DNA"/>
</dbReference>
<reference evidence="4" key="8">
    <citation type="submission" date="2024-03" db="EMBL/GenBank/DDBJ databases">
        <title>Lacticaseibacillus paracasei KCKM 0992.</title>
        <authorList>
            <person name="Kim T.W."/>
        </authorList>
    </citation>
    <scope>NUCLEOTIDE SEQUENCE</scope>
    <source>
        <strain evidence="4">KCKM 0992</strain>
    </source>
</reference>
<dbReference type="NCBIfam" id="NF003339">
    <property type="entry name" value="PRK04351.1"/>
    <property type="match status" value="1"/>
</dbReference>
<organism evidence="8 11">
    <name type="scientific">Lacticaseibacillus paracasei</name>
    <name type="common">Lactobacillus paracasei</name>
    <dbReference type="NCBI Taxonomy" id="1597"/>
    <lineage>
        <taxon>Bacteria</taxon>
        <taxon>Bacillati</taxon>
        <taxon>Bacillota</taxon>
        <taxon>Bacilli</taxon>
        <taxon>Lactobacillales</taxon>
        <taxon>Lactobacillaceae</taxon>
        <taxon>Lacticaseibacillus</taxon>
    </lineage>
</organism>
<dbReference type="EMBL" id="LKGI01000051">
    <property type="protein sequence ID" value="RNE31435.1"/>
    <property type="molecule type" value="Genomic_DNA"/>
</dbReference>
<evidence type="ECO:0000313" key="7">
    <source>
        <dbReference type="EMBL" id="QOP55733.1"/>
    </source>
</evidence>
<dbReference type="AlphaFoldDB" id="A0A0K1MV23"/>
<dbReference type="Pfam" id="PF10263">
    <property type="entry name" value="SprT-like"/>
    <property type="match status" value="1"/>
</dbReference>
<proteinExistence type="predicted"/>
<evidence type="ECO:0000313" key="4">
    <source>
        <dbReference type="EMBL" id="MDR7624022.1"/>
    </source>
</evidence>
<accession>A0A0E2LV54</accession>
<dbReference type="Gene3D" id="3.30.2010.10">
    <property type="entry name" value="Metalloproteases ('zincins'), catalytic domain"/>
    <property type="match status" value="1"/>
</dbReference>
<dbReference type="EMBL" id="PKQJ01000005">
    <property type="protein sequence ID" value="PLC46758.1"/>
    <property type="molecule type" value="Genomic_DNA"/>
</dbReference>
<dbReference type="OrthoDB" id="9799909at2"/>
<accession>K6Q9G4</accession>
<dbReference type="RefSeq" id="WP_003566070.1">
    <property type="nucleotide sequence ID" value="NC_010999.1"/>
</dbReference>
<dbReference type="GO" id="GO:0006950">
    <property type="term" value="P:response to stress"/>
    <property type="evidence" value="ECO:0007669"/>
    <property type="project" value="UniProtKB-ARBA"/>
</dbReference>
<dbReference type="KEGG" id="lcl:LOCK919_1968"/>
<name>A0A0K1MV23_LACPA</name>
<evidence type="ECO:0000313" key="13">
    <source>
        <dbReference type="Proteomes" id="UP001212327"/>
    </source>
</evidence>
<accession>A0A125U995</accession>
<dbReference type="InterPro" id="IPR006640">
    <property type="entry name" value="SprT-like_domain"/>
</dbReference>
<dbReference type="Pfam" id="PF17283">
    <property type="entry name" value="Zn_ribbon_SprT"/>
    <property type="match status" value="1"/>
</dbReference>
<dbReference type="InterPro" id="IPR035240">
    <property type="entry name" value="SprT_Zn_ribbon"/>
</dbReference>
<dbReference type="Proteomes" id="UP000593972">
    <property type="component" value="Chromosome"/>
</dbReference>
<dbReference type="KEGG" id="lcs:LCBD_1991"/>
<evidence type="ECO:0000313" key="9">
    <source>
        <dbReference type="Proteomes" id="UP000234512"/>
    </source>
</evidence>
<feature type="domain" description="SprT-like" evidence="1">
    <location>
        <begin position="4"/>
        <end position="145"/>
    </location>
</feature>
<sequence>MTDQELQARVEAISLKAFHQPFRHHAVFNNRLKTTGGRFHPADMNLDFNPKLFAVYPASVTDGIIKHELVHYHLYDHHRGYQHRDHDFKQLLTAVGGSRFAPPLPVNGHQYVYVCTHCGRQFVRRRHIDVRRYACGVCRGKLRLQKTLAS</sequence>
<evidence type="ECO:0000259" key="1">
    <source>
        <dbReference type="SMART" id="SM00731"/>
    </source>
</evidence>
<accession>S4ZNR6</accession>
<protein>
    <submittedName>
        <fullName evidence="2">SprT family protein</fullName>
    </submittedName>
    <submittedName>
        <fullName evidence="8">SprT-like family protein</fullName>
    </submittedName>
    <submittedName>
        <fullName evidence="6">SprT-like protein</fullName>
    </submittedName>
</protein>
<evidence type="ECO:0000313" key="12">
    <source>
        <dbReference type="Proteomes" id="UP000593972"/>
    </source>
</evidence>
<dbReference type="EMBL" id="JAQLSF010000001">
    <property type="protein sequence ID" value="MDB1565409.1"/>
    <property type="molecule type" value="Genomic_DNA"/>
</dbReference>
<dbReference type="Proteomes" id="UP001268544">
    <property type="component" value="Unassembled WGS sequence"/>
</dbReference>
<reference evidence="5 9" key="3">
    <citation type="journal article" date="2018" name="Genome Announc.">
        <title>Draft Genome Sequence of Lactobacillus paracasei DUP 13076, Which Exhibits Potent Antipathogenic Effects against Salmonella enterica Serovars Enteritidis, Typhimurium, and Heidelberg.</title>
        <authorList>
            <person name="Muyyarikkandy M.S."/>
            <person name="Alqahtani F.H."/>
            <person name="Mandoiu I."/>
            <person name="Amalaradjou M.A."/>
        </authorList>
    </citation>
    <scope>NUCLEOTIDE SEQUENCE [LARGE SCALE GENOMIC DNA]</scope>
    <source>
        <strain evidence="5 9">DUP 13076</strain>
    </source>
</reference>
<dbReference type="EMBL" id="JAUCBG010000005">
    <property type="protein sequence ID" value="MDM7453864.1"/>
    <property type="molecule type" value="Genomic_DNA"/>
</dbReference>
<dbReference type="Proteomes" id="UP000237433">
    <property type="component" value="Unassembled WGS sequence"/>
</dbReference>
<dbReference type="Proteomes" id="UP000234512">
    <property type="component" value="Unassembled WGS sequence"/>
</dbReference>
<evidence type="ECO:0000313" key="11">
    <source>
        <dbReference type="Proteomes" id="UP000284123"/>
    </source>
</evidence>
<evidence type="ECO:0000313" key="6">
    <source>
        <dbReference type="EMBL" id="POE42817.1"/>
    </source>
</evidence>
<evidence type="ECO:0000313" key="3">
    <source>
        <dbReference type="EMBL" id="MDM7453864.1"/>
    </source>
</evidence>
<dbReference type="Proteomes" id="UP001231451">
    <property type="component" value="Unassembled WGS sequence"/>
</dbReference>
<evidence type="ECO:0000313" key="5">
    <source>
        <dbReference type="EMBL" id="PLC46758.1"/>
    </source>
</evidence>
<reference evidence="2 13" key="5">
    <citation type="submission" date="2023-01" db="EMBL/GenBank/DDBJ databases">
        <title>Complete genome sequence of Lacticaseibacillus paracasei SRCM217440 isolated from Makgeolli.</title>
        <authorList>
            <person name="Yang H.-G."/>
            <person name="Jeong S.-J."/>
            <person name="Ha G.-S."/>
            <person name="Yang H.-J."/>
            <person name="Jeong D.-Y."/>
        </authorList>
    </citation>
    <scope>NUCLEOTIDE SEQUENCE [LARGE SCALE GENOMIC DNA]</scope>
    <source>
        <strain evidence="2 13">SRCM217440</strain>
    </source>
</reference>
<evidence type="ECO:0000313" key="10">
    <source>
        <dbReference type="Proteomes" id="UP000237433"/>
    </source>
</evidence>
<dbReference type="KEGG" id="lcz:LCAZH_1787"/>
<reference evidence="8 11" key="2">
    <citation type="journal article" date="2018" name="Front. Microbiol.">
        <title>Conversion of Methionine to Cysteine in Lactobacillus paracasei Depends on the Highly Mobile cysK-ctl-cysE Gene Cluster.</title>
        <authorList>
            <person name="Wuthrich D."/>
            <person name="Irmler S."/>
            <person name="Berthoud H."/>
            <person name="Guggenbuhl B."/>
            <person name="Eugster E."/>
            <person name="Bruggmann R."/>
        </authorList>
    </citation>
    <scope>NUCLEOTIDE SEQUENCE [LARGE SCALE GENOMIC DNA]</scope>
    <source>
        <strain evidence="8 11">FAM6012</strain>
    </source>
</reference>
<reference evidence="3" key="6">
    <citation type="submission" date="2023-06" db="EMBL/GenBank/DDBJ databases">
        <title>Draft Genome Sequences of lactic acid bacteria strains isolated from fermented milk products.</title>
        <authorList>
            <person name="Elcheninov A.G."/>
            <person name="Klyukina A."/>
            <person name="Zayulina K.S."/>
            <person name="Gavirova L.A."/>
            <person name="Shcherbakova P.A."/>
            <person name="Shestakov A.I."/>
            <person name="Kublanov I.V."/>
            <person name="Kochetkova T.V."/>
        </authorList>
    </citation>
    <scope>NUCLEOTIDE SEQUENCE</scope>
    <source>
        <strain evidence="3">TOM.1374</strain>
    </source>
</reference>
<dbReference type="Proteomes" id="UP000284123">
    <property type="component" value="Unassembled WGS sequence"/>
</dbReference>
<dbReference type="EMBL" id="LGIY01000013">
    <property type="protein sequence ID" value="POE42817.1"/>
    <property type="molecule type" value="Genomic_DNA"/>
</dbReference>
<dbReference type="EMBL" id="JAVKVH010000001">
    <property type="protein sequence ID" value="MDR7624022.1"/>
    <property type="molecule type" value="Genomic_DNA"/>
</dbReference>
<dbReference type="Proteomes" id="UP001212327">
    <property type="component" value="Unassembled WGS sequence"/>
</dbReference>
<dbReference type="SMART" id="SM00731">
    <property type="entry name" value="SprT"/>
    <property type="match status" value="1"/>
</dbReference>
<reference evidence="7 12" key="4">
    <citation type="submission" date="2020-03" db="EMBL/GenBank/DDBJ databases">
        <title>Complete genome sequence of Lactobacillus paracasei strain NFFJ04, isolated from animal feed.</title>
        <authorList>
            <person name="Jung J.Y."/>
        </authorList>
    </citation>
    <scope>NUCLEOTIDE SEQUENCE [LARGE SCALE GENOMIC DNA]</scope>
    <source>
        <strain evidence="7 12">NFFJ04</strain>
    </source>
</reference>
<reference evidence="14" key="7">
    <citation type="submission" date="2023-07" db="EMBL/GenBank/DDBJ databases">
        <title>Lacticaseibacillus paracasei KCKM 0992.</title>
        <authorList>
            <person name="Kim T.W."/>
        </authorList>
    </citation>
    <scope>NUCLEOTIDE SEQUENCE [LARGE SCALE GENOMIC DNA]</scope>
    <source>
        <strain evidence="14">KCKM 0992</strain>
    </source>
</reference>